<comment type="caution">
    <text evidence="1">The sequence shown here is derived from an EMBL/GenBank/DDBJ whole genome shotgun (WGS) entry which is preliminary data.</text>
</comment>
<evidence type="ECO:0000313" key="1">
    <source>
        <dbReference type="EMBL" id="KAI8438621.1"/>
    </source>
</evidence>
<dbReference type="EMBL" id="CM046118">
    <property type="protein sequence ID" value="KAI8438621.1"/>
    <property type="molecule type" value="Genomic_DNA"/>
</dbReference>
<reference evidence="1 2" key="1">
    <citation type="journal article" date="2022" name="Genome Biol. Evol.">
        <title>The Spruce Budworm Genome: Reconstructing the Evolutionary History of Antifreeze Proteins.</title>
        <authorList>
            <person name="Beliveau C."/>
            <person name="Gagne P."/>
            <person name="Picq S."/>
            <person name="Vernygora O."/>
            <person name="Keeling C.I."/>
            <person name="Pinkney K."/>
            <person name="Doucet D."/>
            <person name="Wen F."/>
            <person name="Johnston J.S."/>
            <person name="Maaroufi H."/>
            <person name="Boyle B."/>
            <person name="Laroche J."/>
            <person name="Dewar K."/>
            <person name="Juretic N."/>
            <person name="Blackburn G."/>
            <person name="Nisole A."/>
            <person name="Brunet B."/>
            <person name="Brandao M."/>
            <person name="Lumley L."/>
            <person name="Duan J."/>
            <person name="Quan G."/>
            <person name="Lucarotti C.J."/>
            <person name="Roe A.D."/>
            <person name="Sperling F.A.H."/>
            <person name="Levesque R.C."/>
            <person name="Cusson M."/>
        </authorList>
    </citation>
    <scope>NUCLEOTIDE SEQUENCE [LARGE SCALE GENOMIC DNA]</scope>
    <source>
        <strain evidence="1">Glfc:IPQL:Cfum</strain>
    </source>
</reference>
<gene>
    <name evidence="1" type="ORF">MSG28_011059</name>
</gene>
<protein>
    <submittedName>
        <fullName evidence="1">Uncharacterized protein</fullName>
    </submittedName>
</protein>
<dbReference type="Proteomes" id="UP001064048">
    <property type="component" value="Chromosome 18"/>
</dbReference>
<name>A0ACC0KR43_CHOFU</name>
<proteinExistence type="predicted"/>
<sequence length="480" mass="52485">MNATSLYVSTCRLIILADTADKSSWTDLFRLVPYLRQSLSCTVCGNLLKEPYTPTSSGCQHHVCKKCKGGRKKLKPSCSWCKDYDNYTENLQLRILLQCYKKLCEYFMGTEVYKTLLEEDEIAAGVNGGTVASSGLIDLIQEGAGFTDDYKSTAGLSKSAYSILPCVYTNSTSTQTQAASTSSMAETRSSNKDSPNSRAMSNGSPLYSVMYAGSGNKITIKRKAVDETDASPSEPPLRESKSNQLGFKKPSNRTRGTASSKRKGCRCGNATATPGKLTCCGQRCPCYVESKPCTECKCKGCRNPHRPDGMKVRPHIPQLDTLQLNVNSNPDSSPSCSGSMDSLDTDTLTIEAMEESLNFNSDLKTSNIKDWRGRVLEGRKYCDEAWLKALAEKRQRRHHGGSAPTSEDFSCLALYTSQLQEVSPSLPATIMMDEELAASPEDDTSSHDYAMSPPDCRDFDTGSPRSSGTQDVNSDIEVDV</sequence>
<evidence type="ECO:0000313" key="2">
    <source>
        <dbReference type="Proteomes" id="UP001064048"/>
    </source>
</evidence>
<accession>A0ACC0KR43</accession>
<organism evidence="1 2">
    <name type="scientific">Choristoneura fumiferana</name>
    <name type="common">Spruce budworm moth</name>
    <name type="synonym">Archips fumiferana</name>
    <dbReference type="NCBI Taxonomy" id="7141"/>
    <lineage>
        <taxon>Eukaryota</taxon>
        <taxon>Metazoa</taxon>
        <taxon>Ecdysozoa</taxon>
        <taxon>Arthropoda</taxon>
        <taxon>Hexapoda</taxon>
        <taxon>Insecta</taxon>
        <taxon>Pterygota</taxon>
        <taxon>Neoptera</taxon>
        <taxon>Endopterygota</taxon>
        <taxon>Lepidoptera</taxon>
        <taxon>Glossata</taxon>
        <taxon>Ditrysia</taxon>
        <taxon>Tortricoidea</taxon>
        <taxon>Tortricidae</taxon>
        <taxon>Tortricinae</taxon>
        <taxon>Choristoneura</taxon>
    </lineage>
</organism>
<keyword evidence="2" id="KW-1185">Reference proteome</keyword>